<dbReference type="Proteomes" id="UP000003560">
    <property type="component" value="Unassembled WGS sequence"/>
</dbReference>
<dbReference type="HOGENOM" id="CLU_3182471_0_0_11"/>
<accession>B6G851</accession>
<dbReference type="EMBL" id="ABXJ01000013">
    <property type="protein sequence ID" value="EEA91564.1"/>
    <property type="molecule type" value="Genomic_DNA"/>
</dbReference>
<organism evidence="1 2">
    <name type="scientific">Collinsella stercoris DSM 13279</name>
    <dbReference type="NCBI Taxonomy" id="445975"/>
    <lineage>
        <taxon>Bacteria</taxon>
        <taxon>Bacillati</taxon>
        <taxon>Actinomycetota</taxon>
        <taxon>Coriobacteriia</taxon>
        <taxon>Coriobacteriales</taxon>
        <taxon>Coriobacteriaceae</taxon>
        <taxon>Collinsella</taxon>
    </lineage>
</organism>
<evidence type="ECO:0000313" key="1">
    <source>
        <dbReference type="EMBL" id="EEA91564.1"/>
    </source>
</evidence>
<protein>
    <submittedName>
        <fullName evidence="1">Uncharacterized protein</fullName>
    </submittedName>
</protein>
<comment type="caution">
    <text evidence="1">The sequence shown here is derived from an EMBL/GenBank/DDBJ whole genome shotgun (WGS) entry which is preliminary data.</text>
</comment>
<gene>
    <name evidence="1" type="ORF">COLSTE_00241</name>
</gene>
<proteinExistence type="predicted"/>
<keyword evidence="2" id="KW-1185">Reference proteome</keyword>
<evidence type="ECO:0000313" key="2">
    <source>
        <dbReference type="Proteomes" id="UP000003560"/>
    </source>
</evidence>
<reference evidence="1 2" key="1">
    <citation type="submission" date="2008-10" db="EMBL/GenBank/DDBJ databases">
        <title>Draft genome sequence of Collinsella stercoris (DSM 13279).</title>
        <authorList>
            <person name="Sudarsanam P."/>
            <person name="Ley R."/>
            <person name="Guruge J."/>
            <person name="Turnbaugh P.J."/>
            <person name="Mahowald M."/>
            <person name="Liep D."/>
            <person name="Gordon J."/>
        </authorList>
    </citation>
    <scope>NUCLEOTIDE SEQUENCE [LARGE SCALE GENOMIC DNA]</scope>
    <source>
        <strain evidence="1 2">DSM 13279</strain>
    </source>
</reference>
<dbReference type="AlphaFoldDB" id="B6G851"/>
<reference evidence="1 2" key="2">
    <citation type="submission" date="2008-10" db="EMBL/GenBank/DDBJ databases">
        <authorList>
            <person name="Fulton L."/>
            <person name="Clifton S."/>
            <person name="Fulton B."/>
            <person name="Xu J."/>
            <person name="Minx P."/>
            <person name="Pepin K.H."/>
            <person name="Johnson M."/>
            <person name="Thiruvilangam P."/>
            <person name="Bhonagiri V."/>
            <person name="Nash W.E."/>
            <person name="Mardis E.R."/>
            <person name="Wilson R.K."/>
        </authorList>
    </citation>
    <scope>NUCLEOTIDE SEQUENCE [LARGE SCALE GENOMIC DNA]</scope>
    <source>
        <strain evidence="1 2">DSM 13279</strain>
    </source>
</reference>
<sequence length="46" mass="5423">MAIARVDRGKFQQNPSWQRAEMSVYSMRGERASQYRKFVCPNELEA</sequence>
<name>B6G851_9ACTN</name>